<evidence type="ECO:0000259" key="2">
    <source>
        <dbReference type="Pfam" id="PF03372"/>
    </source>
</evidence>
<comment type="caution">
    <text evidence="5">The sequence shown here is derived from an EMBL/GenBank/DDBJ whole genome shotgun (WGS) entry which is preliminary data.</text>
</comment>
<reference evidence="5 6" key="1">
    <citation type="submission" date="2020-07" db="EMBL/GenBank/DDBJ databases">
        <title>Halophilic bacteria isolated from french cheeses.</title>
        <authorList>
            <person name="Kothe C.I."/>
            <person name="Farah-Kraiem B."/>
            <person name="Renault P."/>
            <person name="Dridi B."/>
        </authorList>
    </citation>
    <scope>NUCLEOTIDE SEQUENCE [LARGE SCALE GENOMIC DNA]</scope>
    <source>
        <strain evidence="5 6">FME20</strain>
    </source>
</reference>
<proteinExistence type="predicted"/>
<dbReference type="InterPro" id="IPR025282">
    <property type="entry name" value="DUF4214"/>
</dbReference>
<dbReference type="CDD" id="cd04486">
    <property type="entry name" value="YhcR_OBF_like"/>
    <property type="match status" value="1"/>
</dbReference>
<evidence type="ECO:0000256" key="1">
    <source>
        <dbReference type="SAM" id="MobiDB-lite"/>
    </source>
</evidence>
<dbReference type="EMBL" id="RRZB01000032">
    <property type="protein sequence ID" value="MBE0464355.1"/>
    <property type="molecule type" value="Genomic_DNA"/>
</dbReference>
<dbReference type="InterPro" id="IPR036691">
    <property type="entry name" value="Endo/exonu/phosph_ase_sf"/>
</dbReference>
<dbReference type="InterPro" id="IPR022060">
    <property type="entry name" value="DUF3616"/>
</dbReference>
<dbReference type="Gene3D" id="3.60.10.10">
    <property type="entry name" value="Endonuclease/exonuclease/phosphatase"/>
    <property type="match status" value="1"/>
</dbReference>
<keyword evidence="5" id="KW-0378">Hydrolase</keyword>
<dbReference type="PANTHER" id="PTHR42834:SF1">
    <property type="entry name" value="ENDONUCLEASE_EXONUCLEASE_PHOSPHATASE FAMILY PROTEIN (AFU_ORTHOLOGUE AFUA_3G09210)"/>
    <property type="match status" value="1"/>
</dbReference>
<sequence length="1527" mass="163316">MTNLQLVTSLYRDLLLREPDEEGLSYWVDAQNNGEIDTIGIAEEFLASDEFKDFIQPIVELYSTHLLRPADPEGLAYWASEYRSGVALQDIANNFKNSVEFTETLANKDHASWLTQLYNGVLNRNPDADGASYWMNMLDAGLTHAEVVEEFINSDEGIEQQPARTLTSLLSRFTDTADSDKASLLNQYIEQLESEAPEQPGLEQPEPEQPEPEQPEPEQPEPEQPELEPTPKPDFSLGERYYQGASDASAAIAIDGRLMLVADDEDQILRLFDREAGGTPLLEADLNGALGLNDTQEVDLEAVATYQDKQYWVGSHESGQRSMIFSTEITGDSADTFNINVTGQFTDLAEQLTNWDASNGHGLGENALKLELGINVEGAVFINDTLYLGLRAPLDDGFAQLLPVTNAIDLVNGSVAQASFGEPLRLDLDGRAVRAIEQAGDEGYLILAGPVDDGDDAGFGLYFWDGHHAVREIEGIDLNTIPNALTAKPEALFDVKMSDAGISASVLFDSGTVDWFDDGRASKDLPDSQQQFIGTDIAFAALPDMAPRPGDIAVTAVSGSEKEFQFVVLHGIAEGAGITFTDSGWTGDGFRANEGAVKWTAPAGGVAPGTVISHTQNADQFSDANSAAVGNGSFNLAVGGDQVIAFVGEDTDPTFIYAIQTNSSEWQETATNSNNSALPPGLENGTTAIAVGSARNAAFTADGYGTADALLAAIGNPDNWTFEHSALPDNAITAFRIGTMEAPYVPGESDIGLAITEIWPGQAGADITEDWFEITNRSGDTLDFTESPLYYDDDSANPQDAVLIEGLTTLAPGESAIVIVDGGIDAVAQFREAWSNMSNIDSLNIGFADNAAGLGSGGDAVTLWQGDPRIDGNKVAFEAYPDTSKNDAASWNVDRQAFTQADEEGAASSSAAGGDNGDMPALASPGVAIKPEPEITLISTVQGEGGTSALDGENVTLEAIVTMVTPGMDGFFLQEEDEDNDDNPLTSEGIFVYTGSGSSAWLEQLAAGDQIRISGNVSEYFEKTQLTADQSSLDILAREQPLPQSKVIKLPFGNKQGIEAFEGMRIAIEALDGQPLVVTELYELGRYGEVTLSAGGRLEQFSEVNAPSVEGYSDWLKDAEARTIKIDDANSSQNPDPIIYGRNGEELSATNPLRGGDMLDTLEGILDFSFGEWKVQNVDSLDFYGPERPATPDVDALGDAEIKVASFNVLNYFNTLDENGNKTTTIDGTEHSPRGANSADEFARQEAKIVNAINTSGADVVGLMEVENNGFGEDSAIAALVNALNADAQMKGLDGITWAYSTPKDTEGNIVSPGSDAIAVGVIYNSQAVSPKGDAVTKTDGAFSMANRAPVMQTFENENGEQFSVVVNHFKSKGSVVNGEADIGDGQGNNNPTRVEAAKELLAWLESNPTGSDDQDVLILGDLNAYAMEDPITALKDAGFELLDDDYSYVFDGFWGSLDHALASESLAKQVTGTTTWHINSDEATALDYNTEYTTERQVENLYAPDPFRSSDHDPILVGLNLSAAEI</sequence>
<dbReference type="Proteomes" id="UP001645038">
    <property type="component" value="Unassembled WGS sequence"/>
</dbReference>
<protein>
    <submittedName>
        <fullName evidence="5">ExeM/NucH family extracellular endonuclease</fullName>
    </submittedName>
</protein>
<feature type="domain" description="DUF4214" evidence="4">
    <location>
        <begin position="2"/>
        <end position="53"/>
    </location>
</feature>
<dbReference type="Pfam" id="PF12275">
    <property type="entry name" value="DUF3616"/>
    <property type="match status" value="1"/>
</dbReference>
<feature type="domain" description="DUF3616" evidence="3">
    <location>
        <begin position="372"/>
        <end position="469"/>
    </location>
</feature>
<dbReference type="Gene3D" id="1.10.3130.20">
    <property type="entry name" value="Phycobilisome linker domain"/>
    <property type="match status" value="1"/>
</dbReference>
<dbReference type="CDD" id="cd10283">
    <property type="entry name" value="MnuA_DNase1-like"/>
    <property type="match status" value="1"/>
</dbReference>
<evidence type="ECO:0000313" key="5">
    <source>
        <dbReference type="EMBL" id="MBE0464355.1"/>
    </source>
</evidence>
<dbReference type="RefSeq" id="WP_192538860.1">
    <property type="nucleotide sequence ID" value="NZ_RRZB01000032.1"/>
</dbReference>
<evidence type="ECO:0000259" key="3">
    <source>
        <dbReference type="Pfam" id="PF12275"/>
    </source>
</evidence>
<feature type="domain" description="Endonuclease/exonuclease/phosphatase" evidence="2">
    <location>
        <begin position="1206"/>
        <end position="1513"/>
    </location>
</feature>
<dbReference type="GO" id="GO:0004519">
    <property type="term" value="F:endonuclease activity"/>
    <property type="evidence" value="ECO:0007669"/>
    <property type="project" value="UniProtKB-KW"/>
</dbReference>
<dbReference type="InterPro" id="IPR038255">
    <property type="entry name" value="PBS_linker_sf"/>
</dbReference>
<keyword evidence="5" id="KW-0255">Endonuclease</keyword>
<accession>A0ABR9G0B3</accession>
<dbReference type="NCBIfam" id="NF033681">
    <property type="entry name" value="ExeM_NucH_DNase"/>
    <property type="match status" value="1"/>
</dbReference>
<dbReference type="Pfam" id="PF03372">
    <property type="entry name" value="Exo_endo_phos"/>
    <property type="match status" value="1"/>
</dbReference>
<keyword evidence="6" id="KW-1185">Reference proteome</keyword>
<dbReference type="PANTHER" id="PTHR42834">
    <property type="entry name" value="ENDONUCLEASE/EXONUCLEASE/PHOSPHATASE FAMILY PROTEIN (AFU_ORTHOLOGUE AFUA_3G09210)"/>
    <property type="match status" value="1"/>
</dbReference>
<name>A0ABR9G0B3_9GAMM</name>
<feature type="domain" description="DUF4214" evidence="4">
    <location>
        <begin position="92"/>
        <end position="159"/>
    </location>
</feature>
<organism evidence="5 6">
    <name type="scientific">Halomonas colorata</name>
    <dbReference type="NCBI Taxonomy" id="2742615"/>
    <lineage>
        <taxon>Bacteria</taxon>
        <taxon>Pseudomonadati</taxon>
        <taxon>Pseudomonadota</taxon>
        <taxon>Gammaproteobacteria</taxon>
        <taxon>Oceanospirillales</taxon>
        <taxon>Halomonadaceae</taxon>
        <taxon>Halomonas</taxon>
    </lineage>
</organism>
<evidence type="ECO:0000313" key="6">
    <source>
        <dbReference type="Proteomes" id="UP001645038"/>
    </source>
</evidence>
<feature type="compositionally biased region" description="Acidic residues" evidence="1">
    <location>
        <begin position="205"/>
        <end position="226"/>
    </location>
</feature>
<feature type="region of interest" description="Disordered" evidence="1">
    <location>
        <begin position="899"/>
        <end position="925"/>
    </location>
</feature>
<gene>
    <name evidence="5" type="ORF">EI547_12950</name>
</gene>
<dbReference type="Pfam" id="PF13946">
    <property type="entry name" value="DUF4214"/>
    <property type="match status" value="2"/>
</dbReference>
<evidence type="ECO:0000259" key="4">
    <source>
        <dbReference type="Pfam" id="PF13946"/>
    </source>
</evidence>
<keyword evidence="5" id="KW-0540">Nuclease</keyword>
<dbReference type="SUPFAM" id="SSF56219">
    <property type="entry name" value="DNase I-like"/>
    <property type="match status" value="1"/>
</dbReference>
<feature type="region of interest" description="Disordered" evidence="1">
    <location>
        <begin position="195"/>
        <end position="239"/>
    </location>
</feature>
<dbReference type="InterPro" id="IPR047971">
    <property type="entry name" value="ExeM-like"/>
</dbReference>
<dbReference type="InterPro" id="IPR005135">
    <property type="entry name" value="Endo/exonuclease/phosphatase"/>
</dbReference>